<dbReference type="Gene3D" id="3.40.50.20">
    <property type="match status" value="1"/>
</dbReference>
<dbReference type="Gene3D" id="3.30.1490.20">
    <property type="entry name" value="ATP-grasp fold, A domain"/>
    <property type="match status" value="1"/>
</dbReference>
<dbReference type="Proteomes" id="UP000604481">
    <property type="component" value="Unassembled WGS sequence"/>
</dbReference>
<accession>A0A8J7FM88</accession>
<evidence type="ECO:0000313" key="4">
    <source>
        <dbReference type="Proteomes" id="UP000604481"/>
    </source>
</evidence>
<reference evidence="3 4" key="1">
    <citation type="submission" date="2020-10" db="EMBL/GenBank/DDBJ databases">
        <title>The genome sequence of Chitinilyticum litopenaei 4Y14.</title>
        <authorList>
            <person name="Liu Y."/>
        </authorList>
    </citation>
    <scope>NUCLEOTIDE SEQUENCE [LARGE SCALE GENOMIC DNA]</scope>
    <source>
        <strain evidence="3 4">4Y14</strain>
    </source>
</reference>
<dbReference type="Gene3D" id="3.30.470.20">
    <property type="entry name" value="ATP-grasp fold, B domain"/>
    <property type="match status" value="1"/>
</dbReference>
<dbReference type="InterPro" id="IPR048764">
    <property type="entry name" value="PylC_N"/>
</dbReference>
<keyword evidence="4" id="KW-1185">Reference proteome</keyword>
<evidence type="ECO:0000256" key="1">
    <source>
        <dbReference type="PROSITE-ProRule" id="PRU00409"/>
    </source>
</evidence>
<feature type="domain" description="ATP-grasp" evidence="2">
    <location>
        <begin position="91"/>
        <end position="283"/>
    </location>
</feature>
<dbReference type="InterPro" id="IPR013815">
    <property type="entry name" value="ATP_grasp_subdomain_1"/>
</dbReference>
<sequence length="313" mass="34660">MNVLICSAARKVWLIDAFKSALSESGGLVFAADADPLAVALRVADGGLILPCLNVAEYEQVLLQECKKHNIQLIIPTRDAELTWFSERLGFFALHGIQVMLSSSESVRICQDKLSFCLHCECYGYSVPKRAVSLTDKPEYPLFARPRTGAGGRGTCRINDDVSLQQLTPWSQWLIQELIEKPEYTLDLFADFEGRVLSVVPRQRLRVVAGESTVGVTVEAPYLIERAISLAQSLHLVGHNTLQCFWDGGEPLWIEINPRYGGGASLGFAAGANTPLMLLRLLAGEEVLPCIGEYERGLYLYRYSTDLYVRGAM</sequence>
<evidence type="ECO:0000259" key="2">
    <source>
        <dbReference type="PROSITE" id="PS50975"/>
    </source>
</evidence>
<dbReference type="AlphaFoldDB" id="A0A8J7FM88"/>
<comment type="caution">
    <text evidence="3">The sequence shown here is derived from an EMBL/GenBank/DDBJ whole genome shotgun (WGS) entry which is preliminary data.</text>
</comment>
<proteinExistence type="predicted"/>
<dbReference type="InterPro" id="IPR011761">
    <property type="entry name" value="ATP-grasp"/>
</dbReference>
<dbReference type="Pfam" id="PF15632">
    <property type="entry name" value="ATPgrasp_Ter"/>
    <property type="match status" value="1"/>
</dbReference>
<dbReference type="RefSeq" id="WP_194115340.1">
    <property type="nucleotide sequence ID" value="NZ_JADFUA010000002.1"/>
</dbReference>
<dbReference type="GO" id="GO:0005524">
    <property type="term" value="F:ATP binding"/>
    <property type="evidence" value="ECO:0007669"/>
    <property type="project" value="UniProtKB-UniRule"/>
</dbReference>
<organism evidence="3 4">
    <name type="scientific">Chitinilyticum piscinae</name>
    <dbReference type="NCBI Taxonomy" id="2866724"/>
    <lineage>
        <taxon>Bacteria</taxon>
        <taxon>Pseudomonadati</taxon>
        <taxon>Pseudomonadota</taxon>
        <taxon>Betaproteobacteria</taxon>
        <taxon>Neisseriales</taxon>
        <taxon>Chitinibacteraceae</taxon>
        <taxon>Chitinilyticum</taxon>
    </lineage>
</organism>
<keyword evidence="1" id="KW-0547">Nucleotide-binding</keyword>
<evidence type="ECO:0000313" key="3">
    <source>
        <dbReference type="EMBL" id="MBE9608819.1"/>
    </source>
</evidence>
<dbReference type="EMBL" id="JADFUA010000002">
    <property type="protein sequence ID" value="MBE9608819.1"/>
    <property type="molecule type" value="Genomic_DNA"/>
</dbReference>
<gene>
    <name evidence="3" type="ORF">INR99_05590</name>
</gene>
<name>A0A8J7FM88_9NEIS</name>
<dbReference type="Pfam" id="PF21360">
    <property type="entry name" value="PylC-like_N"/>
    <property type="match status" value="1"/>
</dbReference>
<dbReference type="SUPFAM" id="SSF56059">
    <property type="entry name" value="Glutathione synthetase ATP-binding domain-like"/>
    <property type="match status" value="1"/>
</dbReference>
<protein>
    <submittedName>
        <fullName evidence="3">ATP-grasp domain-containing protein</fullName>
    </submittedName>
</protein>
<dbReference type="PROSITE" id="PS50975">
    <property type="entry name" value="ATP_GRASP"/>
    <property type="match status" value="1"/>
</dbReference>
<dbReference type="GO" id="GO:0046872">
    <property type="term" value="F:metal ion binding"/>
    <property type="evidence" value="ECO:0007669"/>
    <property type="project" value="InterPro"/>
</dbReference>
<keyword evidence="1" id="KW-0067">ATP-binding</keyword>